<name>A0ACC0FBH7_9ERIC</name>
<comment type="caution">
    <text evidence="1">The sequence shown here is derived from an EMBL/GenBank/DDBJ whole genome shotgun (WGS) entry which is preliminary data.</text>
</comment>
<gene>
    <name evidence="1" type="ORF">LOK49_LG14G00536</name>
</gene>
<evidence type="ECO:0000313" key="1">
    <source>
        <dbReference type="EMBL" id="KAI7985624.1"/>
    </source>
</evidence>
<organism evidence="1 2">
    <name type="scientific">Camellia lanceoleosa</name>
    <dbReference type="NCBI Taxonomy" id="1840588"/>
    <lineage>
        <taxon>Eukaryota</taxon>
        <taxon>Viridiplantae</taxon>
        <taxon>Streptophyta</taxon>
        <taxon>Embryophyta</taxon>
        <taxon>Tracheophyta</taxon>
        <taxon>Spermatophyta</taxon>
        <taxon>Magnoliopsida</taxon>
        <taxon>eudicotyledons</taxon>
        <taxon>Gunneridae</taxon>
        <taxon>Pentapetalae</taxon>
        <taxon>asterids</taxon>
        <taxon>Ericales</taxon>
        <taxon>Theaceae</taxon>
        <taxon>Camellia</taxon>
    </lineage>
</organism>
<dbReference type="EMBL" id="CM045772">
    <property type="protein sequence ID" value="KAI7985624.1"/>
    <property type="molecule type" value="Genomic_DNA"/>
</dbReference>
<proteinExistence type="predicted"/>
<sequence>MEFGVGCVCPACLVCSANSSVAADGSLRLESISGWVGPAQFCLVCSVISRITAAGILRSSVCLLVGCYAMVDSVEVVHSTMVSGKVLGGSWSTGCWTTLLSEPAPADWVGAFVVSISVGSLFCEWLKFFGLKGSMKFNWLLCCCGCSEVGFGEWSNYHIYAEGYVDLLCCLGKAELLWSGKFWGLV</sequence>
<accession>A0ACC0FBH7</accession>
<keyword evidence="2" id="KW-1185">Reference proteome</keyword>
<dbReference type="Proteomes" id="UP001060215">
    <property type="component" value="Chromosome 15"/>
</dbReference>
<evidence type="ECO:0000313" key="2">
    <source>
        <dbReference type="Proteomes" id="UP001060215"/>
    </source>
</evidence>
<protein>
    <submittedName>
        <fullName evidence="1">Uncharacterized protein</fullName>
    </submittedName>
</protein>
<reference evidence="1 2" key="1">
    <citation type="journal article" date="2022" name="Plant J.">
        <title>Chromosome-level genome of Camellia lanceoleosa provides a valuable resource for understanding genome evolution and self-incompatibility.</title>
        <authorList>
            <person name="Gong W."/>
            <person name="Xiao S."/>
            <person name="Wang L."/>
            <person name="Liao Z."/>
            <person name="Chang Y."/>
            <person name="Mo W."/>
            <person name="Hu G."/>
            <person name="Li W."/>
            <person name="Zhao G."/>
            <person name="Zhu H."/>
            <person name="Hu X."/>
            <person name="Ji K."/>
            <person name="Xiang X."/>
            <person name="Song Q."/>
            <person name="Yuan D."/>
            <person name="Jin S."/>
            <person name="Zhang L."/>
        </authorList>
    </citation>
    <scope>NUCLEOTIDE SEQUENCE [LARGE SCALE GENOMIC DNA]</scope>
    <source>
        <strain evidence="1">SQ_2022a</strain>
    </source>
</reference>